<evidence type="ECO:0000313" key="1">
    <source>
        <dbReference type="EMBL" id="KZS01592.1"/>
    </source>
</evidence>
<dbReference type="Proteomes" id="UP000076858">
    <property type="component" value="Unassembled WGS sequence"/>
</dbReference>
<reference evidence="1 2" key="1">
    <citation type="submission" date="2016-03" db="EMBL/GenBank/DDBJ databases">
        <title>EvidentialGene: Evidence-directed Construction of Genes on Genomes.</title>
        <authorList>
            <person name="Gilbert D.G."/>
            <person name="Choi J.-H."/>
            <person name="Mockaitis K."/>
            <person name="Colbourne J."/>
            <person name="Pfrender M."/>
        </authorList>
    </citation>
    <scope>NUCLEOTIDE SEQUENCE [LARGE SCALE GENOMIC DNA]</scope>
    <source>
        <strain evidence="1 2">Xinb3</strain>
        <tissue evidence="1">Complete organism</tissue>
    </source>
</reference>
<gene>
    <name evidence="1" type="ORF">APZ42_001704</name>
</gene>
<proteinExistence type="predicted"/>
<dbReference type="AlphaFoldDB" id="A0A164IT73"/>
<sequence length="47" mass="5492">MTVATTINQSEGKKRITTTLSGAYYSYCFQNLNTRLSYNRGSMYFFY</sequence>
<organism evidence="1 2">
    <name type="scientific">Daphnia magna</name>
    <dbReference type="NCBI Taxonomy" id="35525"/>
    <lineage>
        <taxon>Eukaryota</taxon>
        <taxon>Metazoa</taxon>
        <taxon>Ecdysozoa</taxon>
        <taxon>Arthropoda</taxon>
        <taxon>Crustacea</taxon>
        <taxon>Branchiopoda</taxon>
        <taxon>Diplostraca</taxon>
        <taxon>Cladocera</taxon>
        <taxon>Anomopoda</taxon>
        <taxon>Daphniidae</taxon>
        <taxon>Daphnia</taxon>
    </lineage>
</organism>
<protein>
    <submittedName>
        <fullName evidence="1">Uncharacterized protein</fullName>
    </submittedName>
</protein>
<keyword evidence="2" id="KW-1185">Reference proteome</keyword>
<evidence type="ECO:0000313" key="2">
    <source>
        <dbReference type="Proteomes" id="UP000076858"/>
    </source>
</evidence>
<dbReference type="EMBL" id="LRGB01006534">
    <property type="protein sequence ID" value="KZS01592.1"/>
    <property type="molecule type" value="Genomic_DNA"/>
</dbReference>
<comment type="caution">
    <text evidence="1">The sequence shown here is derived from an EMBL/GenBank/DDBJ whole genome shotgun (WGS) entry which is preliminary data.</text>
</comment>
<accession>A0A164IT73</accession>
<name>A0A164IT73_9CRUS</name>